<gene>
    <name evidence="2" type="ORF">GGR42_000858</name>
</gene>
<feature type="transmembrane region" description="Helical" evidence="1">
    <location>
        <begin position="103"/>
        <end position="126"/>
    </location>
</feature>
<keyword evidence="1" id="KW-1133">Transmembrane helix</keyword>
<dbReference type="GO" id="GO:0008233">
    <property type="term" value="F:peptidase activity"/>
    <property type="evidence" value="ECO:0007669"/>
    <property type="project" value="UniProtKB-KW"/>
</dbReference>
<keyword evidence="1" id="KW-0812">Transmembrane</keyword>
<feature type="transmembrane region" description="Helical" evidence="1">
    <location>
        <begin position="69"/>
        <end position="91"/>
    </location>
</feature>
<dbReference type="AlphaFoldDB" id="A0A846QMZ7"/>
<comment type="caution">
    <text evidence="2">The sequence shown here is derived from an EMBL/GenBank/DDBJ whole genome shotgun (WGS) entry which is preliminary data.</text>
</comment>
<dbReference type="GO" id="GO:0006508">
    <property type="term" value="P:proteolysis"/>
    <property type="evidence" value="ECO:0007669"/>
    <property type="project" value="UniProtKB-KW"/>
</dbReference>
<keyword evidence="2" id="KW-0645">Protease</keyword>
<proteinExistence type="predicted"/>
<evidence type="ECO:0000313" key="2">
    <source>
        <dbReference type="EMBL" id="NJB70396.1"/>
    </source>
</evidence>
<reference evidence="2 3" key="1">
    <citation type="submission" date="2020-03" db="EMBL/GenBank/DDBJ databases">
        <title>Genomic Encyclopedia of Type Strains, Phase IV (KMG-IV): sequencing the most valuable type-strain genomes for metagenomic binning, comparative biology and taxonomic classification.</title>
        <authorList>
            <person name="Goeker M."/>
        </authorList>
    </citation>
    <scope>NUCLEOTIDE SEQUENCE [LARGE SCALE GENOMIC DNA]</scope>
    <source>
        <strain evidence="2 3">DSM 29762</strain>
    </source>
</reference>
<evidence type="ECO:0000313" key="3">
    <source>
        <dbReference type="Proteomes" id="UP000590442"/>
    </source>
</evidence>
<keyword evidence="1" id="KW-0472">Membrane</keyword>
<organism evidence="2 3">
    <name type="scientific">Saonia flava</name>
    <dbReference type="NCBI Taxonomy" id="523696"/>
    <lineage>
        <taxon>Bacteria</taxon>
        <taxon>Pseudomonadati</taxon>
        <taxon>Bacteroidota</taxon>
        <taxon>Flavobacteriia</taxon>
        <taxon>Flavobacteriales</taxon>
        <taxon>Flavobacteriaceae</taxon>
        <taxon>Saonia</taxon>
    </lineage>
</organism>
<feature type="transmembrane region" description="Helical" evidence="1">
    <location>
        <begin position="41"/>
        <end position="63"/>
    </location>
</feature>
<sequence length="128" mass="14883">MDISFFLAKFWGFYLIIFFLVLSFNPQRIRDIFEYLKDPKFLLITAFIAIIVGLLNILFHNVWTGEWPIIITFLGWISIIIGIVLFMFPIRSSAALQVVNVKLIQVLYLVLFLVGVFLLNMGYGILPY</sequence>
<feature type="transmembrane region" description="Helical" evidence="1">
    <location>
        <begin position="6"/>
        <end position="25"/>
    </location>
</feature>
<accession>A0A846QMZ7</accession>
<evidence type="ECO:0000256" key="1">
    <source>
        <dbReference type="SAM" id="Phobius"/>
    </source>
</evidence>
<name>A0A846QMZ7_9FLAO</name>
<dbReference type="EMBL" id="JAATJJ010000001">
    <property type="protein sequence ID" value="NJB70396.1"/>
    <property type="molecule type" value="Genomic_DNA"/>
</dbReference>
<keyword evidence="2" id="KW-0378">Hydrolase</keyword>
<keyword evidence="3" id="KW-1185">Reference proteome</keyword>
<dbReference type="Proteomes" id="UP000590442">
    <property type="component" value="Unassembled WGS sequence"/>
</dbReference>
<protein>
    <submittedName>
        <fullName evidence="2">Membrane associated rhomboid family serine protease</fullName>
    </submittedName>
</protein>
<dbReference type="RefSeq" id="WP_167961176.1">
    <property type="nucleotide sequence ID" value="NZ_JAATJJ010000001.1"/>
</dbReference>